<feature type="region of interest" description="Disordered" evidence="1">
    <location>
        <begin position="99"/>
        <end position="151"/>
    </location>
</feature>
<evidence type="ECO:0000313" key="3">
    <source>
        <dbReference type="Proteomes" id="UP001287286"/>
    </source>
</evidence>
<protein>
    <submittedName>
        <fullName evidence="2">Uncharacterized protein</fullName>
    </submittedName>
</protein>
<dbReference type="EMBL" id="JAWRVI010000018">
    <property type="protein sequence ID" value="KAK4089759.1"/>
    <property type="molecule type" value="Genomic_DNA"/>
</dbReference>
<dbReference type="PANTHER" id="PTHR28230">
    <property type="entry name" value="CHROMOSOME 1, WHOLE GENOME SHOTGUN SEQUENCE"/>
    <property type="match status" value="1"/>
</dbReference>
<gene>
    <name evidence="2" type="ORF">Purlil1_5862</name>
</gene>
<proteinExistence type="predicted"/>
<dbReference type="Proteomes" id="UP001287286">
    <property type="component" value="Unassembled WGS sequence"/>
</dbReference>
<comment type="caution">
    <text evidence="2">The sequence shown here is derived from an EMBL/GenBank/DDBJ whole genome shotgun (WGS) entry which is preliminary data.</text>
</comment>
<feature type="region of interest" description="Disordered" evidence="1">
    <location>
        <begin position="169"/>
        <end position="196"/>
    </location>
</feature>
<accession>A0ABR0C0A4</accession>
<name>A0ABR0C0A4_PURLI</name>
<feature type="compositionally biased region" description="Polar residues" evidence="1">
    <location>
        <begin position="169"/>
        <end position="195"/>
    </location>
</feature>
<dbReference type="Pfam" id="PF19117">
    <property type="entry name" value="Mim2"/>
    <property type="match status" value="1"/>
</dbReference>
<dbReference type="PANTHER" id="PTHR28230:SF1">
    <property type="entry name" value="MITOCHONDRIAL IMPORT PROTEIN 2"/>
    <property type="match status" value="1"/>
</dbReference>
<feature type="region of interest" description="Disordered" evidence="1">
    <location>
        <begin position="230"/>
        <end position="256"/>
    </location>
</feature>
<reference evidence="2 3" key="1">
    <citation type="journal article" date="2024" name="Microbiol. Resour. Announc.">
        <title>Genome annotations for the ascomycete fungi Trichoderma harzianum, Trichoderma aggressivum, and Purpureocillium lilacinum.</title>
        <authorList>
            <person name="Beijen E.P.W."/>
            <person name="Ohm R.A."/>
        </authorList>
    </citation>
    <scope>NUCLEOTIDE SEQUENCE [LARGE SCALE GENOMIC DNA]</scope>
    <source>
        <strain evidence="2 3">CBS 150709</strain>
    </source>
</reference>
<keyword evidence="3" id="KW-1185">Reference proteome</keyword>
<dbReference type="InterPro" id="IPR037652">
    <property type="entry name" value="Mim2"/>
</dbReference>
<organism evidence="2 3">
    <name type="scientific">Purpureocillium lilacinum</name>
    <name type="common">Paecilomyces lilacinus</name>
    <dbReference type="NCBI Taxonomy" id="33203"/>
    <lineage>
        <taxon>Eukaryota</taxon>
        <taxon>Fungi</taxon>
        <taxon>Dikarya</taxon>
        <taxon>Ascomycota</taxon>
        <taxon>Pezizomycotina</taxon>
        <taxon>Sordariomycetes</taxon>
        <taxon>Hypocreomycetidae</taxon>
        <taxon>Hypocreales</taxon>
        <taxon>Ophiocordycipitaceae</taxon>
        <taxon>Purpureocillium</taxon>
    </lineage>
</organism>
<evidence type="ECO:0000313" key="2">
    <source>
        <dbReference type="EMBL" id="KAK4089759.1"/>
    </source>
</evidence>
<evidence type="ECO:0000256" key="1">
    <source>
        <dbReference type="SAM" id="MobiDB-lite"/>
    </source>
</evidence>
<sequence length="326" mass="35915">MVRAACRSPEWTVLTWKPDAWSGESKSAWPGRILAVGMLPCGACLPRLTVDELLFVGCVRQASFHIQPEQRPRVTLGCDAWGGRPNGHARGHVTLAPARPPITATRGRRPAPSTRSSIGALRWPRRHHPPDRRQTTNASSRRVASPRIRIPDEYLEARPAAVTHSANGLNISPATLNQPPITPSGSVPPASSSNAHIRDDVPAEATIPTPIPNPLTMAASAESLLDLHESSLSDDRDDVDSLPSTSTSDIYSDADSEAQAEWDRSLEQLQLILTMMIVPWMGKYFGRKFAFWSWARYMEWMHNVEIRWTNKKAFKVVGAVEAAATL</sequence>